<dbReference type="AlphaFoldDB" id="A0A1T4K4M4"/>
<accession>A0A1T4K4M4</accession>
<dbReference type="OrthoDB" id="82486at2"/>
<dbReference type="STRING" id="180163.SAMN02745174_00300"/>
<protein>
    <submittedName>
        <fullName evidence="1">Uncharacterized protein</fullName>
    </submittedName>
</protein>
<dbReference type="EMBL" id="FUWX01000004">
    <property type="protein sequence ID" value="SJZ37384.1"/>
    <property type="molecule type" value="Genomic_DNA"/>
</dbReference>
<reference evidence="1 2" key="1">
    <citation type="submission" date="2017-02" db="EMBL/GenBank/DDBJ databases">
        <authorList>
            <person name="Peterson S.W."/>
        </authorList>
    </citation>
    <scope>NUCLEOTIDE SEQUENCE [LARGE SCALE GENOMIC DNA]</scope>
    <source>
        <strain evidence="1 2">ATCC 700028</strain>
    </source>
</reference>
<proteinExistence type="predicted"/>
<evidence type="ECO:0000313" key="2">
    <source>
        <dbReference type="Proteomes" id="UP000191153"/>
    </source>
</evidence>
<gene>
    <name evidence="1" type="ORF">SAMN02745174_00300</name>
</gene>
<organism evidence="1 2">
    <name type="scientific">Cetobacterium ceti</name>
    <dbReference type="NCBI Taxonomy" id="180163"/>
    <lineage>
        <taxon>Bacteria</taxon>
        <taxon>Fusobacteriati</taxon>
        <taxon>Fusobacteriota</taxon>
        <taxon>Fusobacteriia</taxon>
        <taxon>Fusobacteriales</taxon>
        <taxon>Fusobacteriaceae</taxon>
        <taxon>Cetobacterium</taxon>
    </lineage>
</organism>
<name>A0A1T4K4M4_9FUSO</name>
<sequence>MRNQYLSSIQKAICNFKENIKKNNSFFLENITHLIAFIGLSKIEIYENSNIVNSCALFPNLKNLTLFCTNSSLNNTKNFNTNNNIKVNIIILEENISYKNLYTKVFSIIKNENFNNIFFDTTQGMKSISIVFYKLSIELGIKSLAWQTLQQIERNGILTRRVSDISIILLDNPKADNYKYFKLINELIDNYNFIVVSQLYKNLNNLEMALFFESLSIIFQDDSFSLKIFKKNILLFFEYFDKLSSNNKNRFKSVNYLFKFFFNKVINDFSTVNFSDLPLEGFSDFITDDDIEYLHAYLMIPYIQKKYSNIIFFKNLLQDLNISFYNINQTNLPLDPFKILNSFYIKRHIHIFYSPLNFTKYLKENINLTFQISPSLIIINNISINTANNQILKKYFKNDLKSYVLKALLSSSNRILTVENIISLINALYIKNVSKAFTNLEVAFKILNKELNNIFIEENLDYFNIIHYIPNKATRNINHSPKKQKIYINL</sequence>
<dbReference type="RefSeq" id="WP_078692841.1">
    <property type="nucleotide sequence ID" value="NZ_FUWX01000004.1"/>
</dbReference>
<evidence type="ECO:0000313" key="1">
    <source>
        <dbReference type="EMBL" id="SJZ37384.1"/>
    </source>
</evidence>
<keyword evidence="2" id="KW-1185">Reference proteome</keyword>
<dbReference type="Proteomes" id="UP000191153">
    <property type="component" value="Unassembled WGS sequence"/>
</dbReference>